<reference evidence="2" key="1">
    <citation type="journal article" date="2020" name="Ecol. Evol.">
        <title>Genome structure and content of the rice root-knot nematode (Meloidogyne graminicola).</title>
        <authorList>
            <person name="Phan N.T."/>
            <person name="Danchin E.G.J."/>
            <person name="Klopp C."/>
            <person name="Perfus-Barbeoch L."/>
            <person name="Kozlowski D.K."/>
            <person name="Koutsovoulos G.D."/>
            <person name="Lopez-Roques C."/>
            <person name="Bouchez O."/>
            <person name="Zahm M."/>
            <person name="Besnard G."/>
            <person name="Bellafiore S."/>
        </authorList>
    </citation>
    <scope>NUCLEOTIDE SEQUENCE</scope>
    <source>
        <strain evidence="2">VN-18</strain>
    </source>
</reference>
<accession>A0A8T0A0R2</accession>
<feature type="transmembrane region" description="Helical" evidence="1">
    <location>
        <begin position="12"/>
        <end position="33"/>
    </location>
</feature>
<dbReference type="Proteomes" id="UP000605970">
    <property type="component" value="Unassembled WGS sequence"/>
</dbReference>
<dbReference type="AlphaFoldDB" id="A0A8T0A0R2"/>
<proteinExistence type="predicted"/>
<evidence type="ECO:0000313" key="2">
    <source>
        <dbReference type="EMBL" id="KAF7639621.1"/>
    </source>
</evidence>
<keyword evidence="1" id="KW-0812">Transmembrane</keyword>
<keyword evidence="1" id="KW-1133">Transmembrane helix</keyword>
<name>A0A8T0A0R2_9BILA</name>
<sequence length="94" mass="11091">MLQLNRLNNSFLLFSLFIFAISFFMVTSTPLYGSEMSFPQYYRAIWNINSKRSRKSVECICLALSHYQINVHWPFTGRIYGTQSRPRSDLKNIN</sequence>
<keyword evidence="1" id="KW-0472">Membrane</keyword>
<dbReference type="EMBL" id="JABEBT010000004">
    <property type="protein sequence ID" value="KAF7639621.1"/>
    <property type="molecule type" value="Genomic_DNA"/>
</dbReference>
<evidence type="ECO:0000313" key="3">
    <source>
        <dbReference type="Proteomes" id="UP000605970"/>
    </source>
</evidence>
<keyword evidence="3" id="KW-1185">Reference proteome</keyword>
<protein>
    <submittedName>
        <fullName evidence="2">Uncharacterized protein</fullName>
    </submittedName>
</protein>
<comment type="caution">
    <text evidence="2">The sequence shown here is derived from an EMBL/GenBank/DDBJ whole genome shotgun (WGS) entry which is preliminary data.</text>
</comment>
<evidence type="ECO:0000256" key="1">
    <source>
        <dbReference type="SAM" id="Phobius"/>
    </source>
</evidence>
<gene>
    <name evidence="2" type="ORF">Mgra_00000946</name>
</gene>
<organism evidence="2 3">
    <name type="scientific">Meloidogyne graminicola</name>
    <dbReference type="NCBI Taxonomy" id="189291"/>
    <lineage>
        <taxon>Eukaryota</taxon>
        <taxon>Metazoa</taxon>
        <taxon>Ecdysozoa</taxon>
        <taxon>Nematoda</taxon>
        <taxon>Chromadorea</taxon>
        <taxon>Rhabditida</taxon>
        <taxon>Tylenchina</taxon>
        <taxon>Tylenchomorpha</taxon>
        <taxon>Tylenchoidea</taxon>
        <taxon>Meloidogynidae</taxon>
        <taxon>Meloidogyninae</taxon>
        <taxon>Meloidogyne</taxon>
    </lineage>
</organism>